<dbReference type="AlphaFoldDB" id="A0A6J6N909"/>
<dbReference type="SUPFAM" id="SSF53383">
    <property type="entry name" value="PLP-dependent transferases"/>
    <property type="match status" value="1"/>
</dbReference>
<dbReference type="InterPro" id="IPR015421">
    <property type="entry name" value="PyrdxlP-dep_Trfase_major"/>
</dbReference>
<dbReference type="GO" id="GO:0030170">
    <property type="term" value="F:pyridoxal phosphate binding"/>
    <property type="evidence" value="ECO:0007669"/>
    <property type="project" value="InterPro"/>
</dbReference>
<dbReference type="PANTHER" id="PTHR45688:SF13">
    <property type="entry name" value="ALANINE--GLYOXYLATE AMINOTRANSFERASE 2-LIKE"/>
    <property type="match status" value="1"/>
</dbReference>
<dbReference type="InterPro" id="IPR015424">
    <property type="entry name" value="PyrdxlP-dep_Trfase"/>
</dbReference>
<protein>
    <submittedName>
        <fullName evidence="3">Unannotated protein</fullName>
    </submittedName>
</protein>
<organism evidence="3">
    <name type="scientific">freshwater metagenome</name>
    <dbReference type="NCBI Taxonomy" id="449393"/>
    <lineage>
        <taxon>unclassified sequences</taxon>
        <taxon>metagenomes</taxon>
        <taxon>ecological metagenomes</taxon>
    </lineage>
</organism>
<keyword evidence="2" id="KW-0663">Pyridoxal phosphate</keyword>
<accession>A0A6J6N909</accession>
<dbReference type="PROSITE" id="PS00600">
    <property type="entry name" value="AA_TRANSFER_CLASS_3"/>
    <property type="match status" value="1"/>
</dbReference>
<dbReference type="Gene3D" id="3.90.1150.10">
    <property type="entry name" value="Aspartate Aminotransferase, domain 1"/>
    <property type="match status" value="1"/>
</dbReference>
<dbReference type="Gene3D" id="3.40.640.10">
    <property type="entry name" value="Type I PLP-dependent aspartate aminotransferase-like (Major domain)"/>
    <property type="match status" value="1"/>
</dbReference>
<dbReference type="GO" id="GO:0008483">
    <property type="term" value="F:transaminase activity"/>
    <property type="evidence" value="ECO:0007669"/>
    <property type="project" value="InterPro"/>
</dbReference>
<gene>
    <name evidence="3" type="ORF">UFOPK2366_00235</name>
</gene>
<proteinExistence type="inferred from homology"/>
<evidence type="ECO:0000256" key="1">
    <source>
        <dbReference type="ARBA" id="ARBA00008954"/>
    </source>
</evidence>
<comment type="similarity">
    <text evidence="1">Belongs to the class-III pyridoxal-phosphate-dependent aminotransferase family.</text>
</comment>
<dbReference type="PANTHER" id="PTHR45688">
    <property type="match status" value="1"/>
</dbReference>
<dbReference type="InterPro" id="IPR015422">
    <property type="entry name" value="PyrdxlP-dep_Trfase_small"/>
</dbReference>
<dbReference type="InterPro" id="IPR049704">
    <property type="entry name" value="Aminotrans_3_PPA_site"/>
</dbReference>
<evidence type="ECO:0000256" key="2">
    <source>
        <dbReference type="ARBA" id="ARBA00022898"/>
    </source>
</evidence>
<dbReference type="Pfam" id="PF00202">
    <property type="entry name" value="Aminotran_3"/>
    <property type="match status" value="1"/>
</dbReference>
<dbReference type="GO" id="GO:0005739">
    <property type="term" value="C:mitochondrion"/>
    <property type="evidence" value="ECO:0007669"/>
    <property type="project" value="TreeGrafter"/>
</dbReference>
<dbReference type="InterPro" id="IPR005814">
    <property type="entry name" value="Aminotrans_3"/>
</dbReference>
<evidence type="ECO:0000313" key="3">
    <source>
        <dbReference type="EMBL" id="CAB4681375.1"/>
    </source>
</evidence>
<name>A0A6J6N909_9ZZZZ</name>
<dbReference type="EMBL" id="CAEZXM010000027">
    <property type="protein sequence ID" value="CAB4681375.1"/>
    <property type="molecule type" value="Genomic_DNA"/>
</dbReference>
<sequence>MLCTGGMLTLPDGYLRHAYAHVRAAGGVCIADEVQIGFGRVGSHMWAFETQGVMPDIVTMGKPIGNGHPMAAVVTTPEIAAAFANGMEYFSTFGGNPVSAAIGLAVLDVIRDERLMHNAELVGNRMMQGLRDLAASHPIIGDVRGLGLFIGVELVRDRGTLEPADHEVGAIVEEMKRRHVLLSSEGPHHNVLKIKPPMVFSNANCDEFLEKFDAVLSEYR</sequence>
<reference evidence="3" key="1">
    <citation type="submission" date="2020-05" db="EMBL/GenBank/DDBJ databases">
        <authorList>
            <person name="Chiriac C."/>
            <person name="Salcher M."/>
            <person name="Ghai R."/>
            <person name="Kavagutti S V."/>
        </authorList>
    </citation>
    <scope>NUCLEOTIDE SEQUENCE</scope>
</reference>